<dbReference type="Proteomes" id="UP000231094">
    <property type="component" value="Unassembled WGS sequence"/>
</dbReference>
<evidence type="ECO:0000313" key="1">
    <source>
        <dbReference type="EMBL" id="PIT61230.1"/>
    </source>
</evidence>
<accession>A0A2N9Y2G1</accession>
<evidence type="ECO:0000313" key="2">
    <source>
        <dbReference type="Proteomes" id="UP000231094"/>
    </source>
</evidence>
<name>A0A2N9Y2G1_9NEIS</name>
<dbReference type="RefSeq" id="WP_100116782.1">
    <property type="nucleotide sequence ID" value="NZ_MEIV01000068.1"/>
</dbReference>
<dbReference type="EMBL" id="MEIV01000068">
    <property type="protein sequence ID" value="PIT61230.1"/>
    <property type="molecule type" value="Genomic_DNA"/>
</dbReference>
<organism evidence="1 2">
    <name type="scientific">Snodgrassella alvi</name>
    <dbReference type="NCBI Taxonomy" id="1196083"/>
    <lineage>
        <taxon>Bacteria</taxon>
        <taxon>Pseudomonadati</taxon>
        <taxon>Pseudomonadota</taxon>
        <taxon>Betaproteobacteria</taxon>
        <taxon>Neisseriales</taxon>
        <taxon>Neisseriaceae</taxon>
        <taxon>Snodgrassella</taxon>
    </lineage>
</organism>
<dbReference type="AlphaFoldDB" id="A0A2N9Y2G1"/>
<gene>
    <name evidence="1" type="ORF">BHC47_07080</name>
</gene>
<protein>
    <submittedName>
        <fullName evidence="1">Uncharacterized protein</fullName>
    </submittedName>
</protein>
<sequence length="132" mass="15640">MSDIITTELYAKKILKKRLMFFNYYNAEDKYDDRLGKYFGYYENNQNGDDCLYFYDLGICWKQNNKDIIIFYKNIKSHRLEDGKASLALLIDLDDGSTIRLPVKGKRDKFVDSLQMHTFFGSILGRVYKINE</sequence>
<comment type="caution">
    <text evidence="1">The sequence shown here is derived from an EMBL/GenBank/DDBJ whole genome shotgun (WGS) entry which is preliminary data.</text>
</comment>
<proteinExistence type="predicted"/>
<reference evidence="1 2" key="1">
    <citation type="journal article" date="2017" name="MBio">
        <title>Type VI secretion-mediated competition in the bee gut microbiome.</title>
        <authorList>
            <person name="Steele M.I."/>
            <person name="Kwong W.K."/>
            <person name="Powell J.E."/>
            <person name="Whiteley M."/>
            <person name="Moran N.A."/>
        </authorList>
    </citation>
    <scope>NUCLEOTIDE SEQUENCE [LARGE SCALE GENOMIC DNA]</scope>
    <source>
        <strain evidence="1 2">PEB0171</strain>
    </source>
</reference>